<feature type="signal peptide" evidence="1">
    <location>
        <begin position="1"/>
        <end position="16"/>
    </location>
</feature>
<keyword evidence="1" id="KW-0732">Signal</keyword>
<name>A0A8J5JPH9_HOMAM</name>
<dbReference type="AlphaFoldDB" id="A0A8J5JPH9"/>
<dbReference type="EMBL" id="JAHLQT010028947">
    <property type="protein sequence ID" value="KAG7161611.1"/>
    <property type="molecule type" value="Genomic_DNA"/>
</dbReference>
<dbReference type="OrthoDB" id="8365214at2759"/>
<gene>
    <name evidence="2" type="ORF">Hamer_G014178</name>
</gene>
<accession>A0A8J5JPH9</accession>
<reference evidence="2" key="1">
    <citation type="journal article" date="2021" name="Sci. Adv.">
        <title>The American lobster genome reveals insights on longevity, neural, and immune adaptations.</title>
        <authorList>
            <person name="Polinski J.M."/>
            <person name="Zimin A.V."/>
            <person name="Clark K.F."/>
            <person name="Kohn A.B."/>
            <person name="Sadowski N."/>
            <person name="Timp W."/>
            <person name="Ptitsyn A."/>
            <person name="Khanna P."/>
            <person name="Romanova D.Y."/>
            <person name="Williams P."/>
            <person name="Greenwood S.J."/>
            <person name="Moroz L.L."/>
            <person name="Walt D.R."/>
            <person name="Bodnar A.G."/>
        </authorList>
    </citation>
    <scope>NUCLEOTIDE SEQUENCE</scope>
    <source>
        <strain evidence="2">GMGI-L3</strain>
    </source>
</reference>
<proteinExistence type="predicted"/>
<sequence length="134" mass="14750">MKCFLVLLSLCALAWGQEEHLCGCGAFANTPEGEIMIDELPPIEIANCEEGNRCQLVCSEEWLKYTNDGDLNLLVGNITLGQEMCDGLERLGFNDFAPQEITLYYNVCEGPWETNGLATDDDLCCVNGVFPGEC</sequence>
<organism evidence="2 3">
    <name type="scientific">Homarus americanus</name>
    <name type="common">American lobster</name>
    <dbReference type="NCBI Taxonomy" id="6706"/>
    <lineage>
        <taxon>Eukaryota</taxon>
        <taxon>Metazoa</taxon>
        <taxon>Ecdysozoa</taxon>
        <taxon>Arthropoda</taxon>
        <taxon>Crustacea</taxon>
        <taxon>Multicrustacea</taxon>
        <taxon>Malacostraca</taxon>
        <taxon>Eumalacostraca</taxon>
        <taxon>Eucarida</taxon>
        <taxon>Decapoda</taxon>
        <taxon>Pleocyemata</taxon>
        <taxon>Astacidea</taxon>
        <taxon>Nephropoidea</taxon>
        <taxon>Nephropidae</taxon>
        <taxon>Homarus</taxon>
    </lineage>
</organism>
<feature type="chain" id="PRO_5035316507" evidence="1">
    <location>
        <begin position="17"/>
        <end position="134"/>
    </location>
</feature>
<comment type="caution">
    <text evidence="2">The sequence shown here is derived from an EMBL/GenBank/DDBJ whole genome shotgun (WGS) entry which is preliminary data.</text>
</comment>
<protein>
    <submittedName>
        <fullName evidence="2">Uncharacterized protein</fullName>
    </submittedName>
</protein>
<evidence type="ECO:0000313" key="2">
    <source>
        <dbReference type="EMBL" id="KAG7161611.1"/>
    </source>
</evidence>
<dbReference type="Proteomes" id="UP000747542">
    <property type="component" value="Unassembled WGS sequence"/>
</dbReference>
<evidence type="ECO:0000313" key="3">
    <source>
        <dbReference type="Proteomes" id="UP000747542"/>
    </source>
</evidence>
<evidence type="ECO:0000256" key="1">
    <source>
        <dbReference type="SAM" id="SignalP"/>
    </source>
</evidence>
<keyword evidence="3" id="KW-1185">Reference proteome</keyword>